<accession>A6G9L3</accession>
<feature type="compositionally biased region" description="Basic and acidic residues" evidence="1">
    <location>
        <begin position="37"/>
        <end position="52"/>
    </location>
</feature>
<dbReference type="Pfam" id="PF01135">
    <property type="entry name" value="PCMT"/>
    <property type="match status" value="1"/>
</dbReference>
<evidence type="ECO:0000256" key="2">
    <source>
        <dbReference type="SAM" id="SignalP"/>
    </source>
</evidence>
<comment type="caution">
    <text evidence="3">The sequence shown here is derived from an EMBL/GenBank/DDBJ whole genome shotgun (WGS) entry which is preliminary data.</text>
</comment>
<organism evidence="3 4">
    <name type="scientific">Plesiocystis pacifica SIR-1</name>
    <dbReference type="NCBI Taxonomy" id="391625"/>
    <lineage>
        <taxon>Bacteria</taxon>
        <taxon>Pseudomonadati</taxon>
        <taxon>Myxococcota</taxon>
        <taxon>Polyangia</taxon>
        <taxon>Nannocystales</taxon>
        <taxon>Nannocystaceae</taxon>
        <taxon>Plesiocystis</taxon>
    </lineage>
</organism>
<evidence type="ECO:0008006" key="5">
    <source>
        <dbReference type="Google" id="ProtNLM"/>
    </source>
</evidence>
<proteinExistence type="predicted"/>
<dbReference type="SUPFAM" id="SSF53335">
    <property type="entry name" value="S-adenosyl-L-methionine-dependent methyltransferases"/>
    <property type="match status" value="1"/>
</dbReference>
<dbReference type="Proteomes" id="UP000005801">
    <property type="component" value="Unassembled WGS sequence"/>
</dbReference>
<dbReference type="EMBL" id="ABCS01000046">
    <property type="protein sequence ID" value="EDM77407.1"/>
    <property type="molecule type" value="Genomic_DNA"/>
</dbReference>
<dbReference type="InterPro" id="IPR029063">
    <property type="entry name" value="SAM-dependent_MTases_sf"/>
</dbReference>
<name>A6G9L3_9BACT</name>
<keyword evidence="2" id="KW-0732">Signal</keyword>
<dbReference type="eggNOG" id="COG4798">
    <property type="taxonomic scope" value="Bacteria"/>
</dbReference>
<keyword evidence="4" id="KW-1185">Reference proteome</keyword>
<gene>
    <name evidence="3" type="ORF">PPSIR1_37869</name>
</gene>
<feature type="signal peptide" evidence="2">
    <location>
        <begin position="1"/>
        <end position="18"/>
    </location>
</feature>
<evidence type="ECO:0000313" key="4">
    <source>
        <dbReference type="Proteomes" id="UP000005801"/>
    </source>
</evidence>
<reference evidence="3 4" key="1">
    <citation type="submission" date="2007-06" db="EMBL/GenBank/DDBJ databases">
        <authorList>
            <person name="Shimkets L."/>
            <person name="Ferriera S."/>
            <person name="Johnson J."/>
            <person name="Kravitz S."/>
            <person name="Beeson K."/>
            <person name="Sutton G."/>
            <person name="Rogers Y.-H."/>
            <person name="Friedman R."/>
            <person name="Frazier M."/>
            <person name="Venter J.C."/>
        </authorList>
    </citation>
    <scope>NUCLEOTIDE SEQUENCE [LARGE SCALE GENOMIC DNA]</scope>
    <source>
        <strain evidence="3 4">SIR-1</strain>
    </source>
</reference>
<evidence type="ECO:0000256" key="1">
    <source>
        <dbReference type="SAM" id="MobiDB-lite"/>
    </source>
</evidence>
<dbReference type="STRING" id="391625.PPSIR1_37869"/>
<sequence>MIMLLSMFPRFAAAGVIAALVLGCAPTPTFDPASLDDPQRSEADRERDARSRPAEVVPFLALEPGDQVLDFLTGGGYYAHILAGVVGPQGRVLAHNNAAYHEWVGPDIDARFEAAGLSQVMLHERELDDLGLAPGSLDAALMVACFHDLYFVDVENDWPAVDADRVMAQIAAALAPKGRLVVVDHLAGPGRAQRDAQALHRIEPSFVVEAWEAHGLRLVERSEVLFTGRDQLDRSVFDPEVRGRTDRFILVFERDCRRSPCA</sequence>
<feature type="chain" id="PRO_5002697556" description="Methyltransferase type 11 domain-containing protein" evidence="2">
    <location>
        <begin position="19"/>
        <end position="262"/>
    </location>
</feature>
<feature type="region of interest" description="Disordered" evidence="1">
    <location>
        <begin position="31"/>
        <end position="52"/>
    </location>
</feature>
<evidence type="ECO:0000313" key="3">
    <source>
        <dbReference type="EMBL" id="EDM77407.1"/>
    </source>
</evidence>
<dbReference type="Gene3D" id="3.40.50.150">
    <property type="entry name" value="Vaccinia Virus protein VP39"/>
    <property type="match status" value="1"/>
</dbReference>
<dbReference type="AlphaFoldDB" id="A6G9L3"/>
<protein>
    <recommendedName>
        <fullName evidence="5">Methyltransferase type 11 domain-containing protein</fullName>
    </recommendedName>
</protein>